<dbReference type="GO" id="GO:0006753">
    <property type="term" value="P:nucleoside phosphate metabolic process"/>
    <property type="evidence" value="ECO:0007669"/>
    <property type="project" value="TreeGrafter"/>
</dbReference>
<evidence type="ECO:0000256" key="6">
    <source>
        <dbReference type="ARBA" id="ARBA00022801"/>
    </source>
</evidence>
<gene>
    <name evidence="14" type="ORF">METZ01_LOCUS367213</name>
</gene>
<name>A0A382SWR8_9ZZZZ</name>
<evidence type="ECO:0000256" key="11">
    <source>
        <dbReference type="ARBA" id="ARBA00033056"/>
    </source>
</evidence>
<dbReference type="Pfam" id="PF00293">
    <property type="entry name" value="NUDIX"/>
    <property type="match status" value="1"/>
</dbReference>
<evidence type="ECO:0000256" key="4">
    <source>
        <dbReference type="ARBA" id="ARBA00013297"/>
    </source>
</evidence>
<dbReference type="AlphaFoldDB" id="A0A382SWR8"/>
<dbReference type="PROSITE" id="PS51462">
    <property type="entry name" value="NUDIX"/>
    <property type="match status" value="1"/>
</dbReference>
<sequence length="211" mass="23197">MPGKKIKTRPPLGVQLHNRETLYSGFLEVDQYEVSHELFGGGWSEVLEREVMHRKEIAALLPFDPERQEVVLIEQFRVGAWAGDWPHPWLLECIAGVMEAGESAGEVAVREAEEEAGCQVLELELIGRFFTTPGGSSELVNLFCGRIDATGLGGIHGLADEGENIKASVWSLPDVLALVEDGRICNAKTLVALQWLALNHPRLTSNWSAVS</sequence>
<dbReference type="CDD" id="cd24155">
    <property type="entry name" value="NUDIX_ADPRase"/>
    <property type="match status" value="1"/>
</dbReference>
<dbReference type="GO" id="GO:0046872">
    <property type="term" value="F:metal ion binding"/>
    <property type="evidence" value="ECO:0007669"/>
    <property type="project" value="UniProtKB-KW"/>
</dbReference>
<dbReference type="EMBL" id="UINC01132195">
    <property type="protein sequence ID" value="SVD14359.1"/>
    <property type="molecule type" value="Genomic_DNA"/>
</dbReference>
<evidence type="ECO:0000256" key="10">
    <source>
        <dbReference type="ARBA" id="ARBA00030308"/>
    </source>
</evidence>
<dbReference type="GO" id="GO:0019693">
    <property type="term" value="P:ribose phosphate metabolic process"/>
    <property type="evidence" value="ECO:0007669"/>
    <property type="project" value="TreeGrafter"/>
</dbReference>
<comment type="cofactor">
    <cofactor evidence="1">
        <name>Mg(2+)</name>
        <dbReference type="ChEBI" id="CHEBI:18420"/>
    </cofactor>
</comment>
<dbReference type="PANTHER" id="PTHR11839">
    <property type="entry name" value="UDP/ADP-SUGAR PYROPHOSPHATASE"/>
    <property type="match status" value="1"/>
</dbReference>
<dbReference type="InterPro" id="IPR004385">
    <property type="entry name" value="NDP_pyrophosphatase"/>
</dbReference>
<evidence type="ECO:0000256" key="1">
    <source>
        <dbReference type="ARBA" id="ARBA00001946"/>
    </source>
</evidence>
<evidence type="ECO:0000256" key="8">
    <source>
        <dbReference type="ARBA" id="ARBA00025164"/>
    </source>
</evidence>
<dbReference type="InterPro" id="IPR020084">
    <property type="entry name" value="NUDIX_hydrolase_CS"/>
</dbReference>
<evidence type="ECO:0000256" key="5">
    <source>
        <dbReference type="ARBA" id="ARBA00022723"/>
    </source>
</evidence>
<keyword evidence="7" id="KW-0460">Magnesium</keyword>
<reference evidence="14" key="1">
    <citation type="submission" date="2018-05" db="EMBL/GenBank/DDBJ databases">
        <authorList>
            <person name="Lanie J.A."/>
            <person name="Ng W.-L."/>
            <person name="Kazmierczak K.M."/>
            <person name="Andrzejewski T.M."/>
            <person name="Davidsen T.M."/>
            <person name="Wayne K.J."/>
            <person name="Tettelin H."/>
            <person name="Glass J.I."/>
            <person name="Rusch D."/>
            <person name="Podicherti R."/>
            <person name="Tsui H.-C.T."/>
            <person name="Winkler M.E."/>
        </authorList>
    </citation>
    <scope>NUCLEOTIDE SEQUENCE</scope>
</reference>
<dbReference type="EC" id="3.6.1.13" evidence="3"/>
<dbReference type="GO" id="GO:0005829">
    <property type="term" value="C:cytosol"/>
    <property type="evidence" value="ECO:0007669"/>
    <property type="project" value="TreeGrafter"/>
</dbReference>
<comment type="function">
    <text evidence="8">Acts on ADP-mannose and ADP-glucose as well as ADP-ribose. Prevents glycogen biosynthesis. The reaction catalyzed by this enzyme is a limiting step of the gluconeogenic process.</text>
</comment>
<evidence type="ECO:0000256" key="9">
    <source>
        <dbReference type="ARBA" id="ARBA00030162"/>
    </source>
</evidence>
<feature type="domain" description="Nudix hydrolase" evidence="13">
    <location>
        <begin position="53"/>
        <end position="197"/>
    </location>
</feature>
<evidence type="ECO:0000259" key="13">
    <source>
        <dbReference type="PROSITE" id="PS51462"/>
    </source>
</evidence>
<accession>A0A382SWR8</accession>
<comment type="similarity">
    <text evidence="2">Belongs to the Nudix hydrolase family. NudF subfamily.</text>
</comment>
<dbReference type="SUPFAM" id="SSF55811">
    <property type="entry name" value="Nudix"/>
    <property type="match status" value="1"/>
</dbReference>
<dbReference type="NCBIfam" id="TIGR00052">
    <property type="entry name" value="nudix-type nucleoside diphosphatase, YffH/AdpP family"/>
    <property type="match status" value="1"/>
</dbReference>
<dbReference type="PROSITE" id="PS00893">
    <property type="entry name" value="NUDIX_BOX"/>
    <property type="match status" value="1"/>
</dbReference>
<dbReference type="GO" id="GO:0019144">
    <property type="term" value="F:ADP-sugar diphosphatase activity"/>
    <property type="evidence" value="ECO:0007669"/>
    <property type="project" value="TreeGrafter"/>
</dbReference>
<dbReference type="PANTHER" id="PTHR11839:SF5">
    <property type="entry name" value="ADP-RIBOSE PYROPHOSPHATASE"/>
    <property type="match status" value="1"/>
</dbReference>
<dbReference type="InterPro" id="IPR000086">
    <property type="entry name" value="NUDIX_hydrolase_dom"/>
</dbReference>
<keyword evidence="5" id="KW-0479">Metal-binding</keyword>
<protein>
    <recommendedName>
        <fullName evidence="4">ADP-ribose pyrophosphatase</fullName>
        <ecNumber evidence="3">3.6.1.13</ecNumber>
    </recommendedName>
    <alternativeName>
        <fullName evidence="9">ADP-ribose diphosphatase</fullName>
    </alternativeName>
    <alternativeName>
        <fullName evidence="11">ADP-ribose phosphohydrolase</fullName>
    </alternativeName>
    <alternativeName>
        <fullName evidence="10">Adenosine diphosphoribose pyrophosphatase</fullName>
    </alternativeName>
</protein>
<dbReference type="InterPro" id="IPR015797">
    <property type="entry name" value="NUDIX_hydrolase-like_dom_sf"/>
</dbReference>
<dbReference type="GO" id="GO:0047631">
    <property type="term" value="F:ADP-ribose diphosphatase activity"/>
    <property type="evidence" value="ECO:0007669"/>
    <property type="project" value="UniProtKB-EC"/>
</dbReference>
<evidence type="ECO:0000256" key="12">
    <source>
        <dbReference type="ARBA" id="ARBA00049546"/>
    </source>
</evidence>
<proteinExistence type="inferred from homology"/>
<evidence type="ECO:0000256" key="2">
    <source>
        <dbReference type="ARBA" id="ARBA00007482"/>
    </source>
</evidence>
<evidence type="ECO:0000313" key="14">
    <source>
        <dbReference type="EMBL" id="SVD14359.1"/>
    </source>
</evidence>
<comment type="catalytic activity">
    <reaction evidence="12">
        <text>ADP-D-ribose + H2O = D-ribose 5-phosphate + AMP + 2 H(+)</text>
        <dbReference type="Rhea" id="RHEA:10412"/>
        <dbReference type="ChEBI" id="CHEBI:15377"/>
        <dbReference type="ChEBI" id="CHEBI:15378"/>
        <dbReference type="ChEBI" id="CHEBI:57967"/>
        <dbReference type="ChEBI" id="CHEBI:78346"/>
        <dbReference type="ChEBI" id="CHEBI:456215"/>
        <dbReference type="EC" id="3.6.1.13"/>
    </reaction>
</comment>
<organism evidence="14">
    <name type="scientific">marine metagenome</name>
    <dbReference type="NCBI Taxonomy" id="408172"/>
    <lineage>
        <taxon>unclassified sequences</taxon>
        <taxon>metagenomes</taxon>
        <taxon>ecological metagenomes</taxon>
    </lineage>
</organism>
<keyword evidence="6" id="KW-0378">Hydrolase</keyword>
<evidence type="ECO:0000256" key="3">
    <source>
        <dbReference type="ARBA" id="ARBA00012453"/>
    </source>
</evidence>
<evidence type="ECO:0000256" key="7">
    <source>
        <dbReference type="ARBA" id="ARBA00022842"/>
    </source>
</evidence>
<dbReference type="Gene3D" id="3.90.79.10">
    <property type="entry name" value="Nucleoside Triphosphate Pyrophosphohydrolase"/>
    <property type="match status" value="1"/>
</dbReference>